<organism evidence="1 2">
    <name type="scientific">Methanospirillum stamsii</name>
    <dbReference type="NCBI Taxonomy" id="1277351"/>
    <lineage>
        <taxon>Archaea</taxon>
        <taxon>Methanobacteriati</taxon>
        <taxon>Methanobacteriota</taxon>
        <taxon>Stenosarchaea group</taxon>
        <taxon>Methanomicrobia</taxon>
        <taxon>Methanomicrobiales</taxon>
        <taxon>Methanospirillaceae</taxon>
        <taxon>Methanospirillum</taxon>
    </lineage>
</organism>
<comment type="caution">
    <text evidence="1">The sequence shown here is derived from an EMBL/GenBank/DDBJ whole genome shotgun (WGS) entry which is preliminary data.</text>
</comment>
<keyword evidence="2" id="KW-1185">Reference proteome</keyword>
<proteinExistence type="predicted"/>
<dbReference type="EMBL" id="QGMZ01000012">
    <property type="protein sequence ID" value="PWR75184.1"/>
    <property type="molecule type" value="Genomic_DNA"/>
</dbReference>
<evidence type="ECO:0000313" key="1">
    <source>
        <dbReference type="EMBL" id="PWR75184.1"/>
    </source>
</evidence>
<dbReference type="Proteomes" id="UP000245934">
    <property type="component" value="Unassembled WGS sequence"/>
</dbReference>
<evidence type="ECO:0000313" key="2">
    <source>
        <dbReference type="Proteomes" id="UP000245934"/>
    </source>
</evidence>
<protein>
    <recommendedName>
        <fullName evidence="3">Methyltransferase</fullName>
    </recommendedName>
</protein>
<dbReference type="SUPFAM" id="SSF53335">
    <property type="entry name" value="S-adenosyl-L-methionine-dependent methyltransferases"/>
    <property type="match status" value="1"/>
</dbReference>
<accession>A0A2V2N523</accession>
<name>A0A2V2N523_9EURY</name>
<reference evidence="1 2" key="1">
    <citation type="submission" date="2018-05" db="EMBL/GenBank/DDBJ databases">
        <title>Draft genome of Methanospirillum stamsii Pt1.</title>
        <authorList>
            <person name="Dueholm M.S."/>
            <person name="Nielsen P.H."/>
            <person name="Bakmann L.F."/>
            <person name="Otzen D.E."/>
        </authorList>
    </citation>
    <scope>NUCLEOTIDE SEQUENCE [LARGE SCALE GENOMIC DNA]</scope>
    <source>
        <strain evidence="1 2">Pt1</strain>
    </source>
</reference>
<gene>
    <name evidence="1" type="ORF">DLD82_06275</name>
</gene>
<sequence length="278" mass="31462">MTIADLLEIQEITLSEPLFSDLLYQDMDTIILQEPIEKGKILVDEEENPVIFAGYNSNIGWIGCCTLFRNPSLPLIEYFEEAELEMYQENRSIVTDTVREYYSKNLQKTVLPGPDDLNPNRASSIDELLKKTMGFETGSLCLDCCCGTGVGSMVMRDHGMIPLAYDNDESLLVRGMNEGRLKPERTMWIDGRLINDFLTEPVPVSCGFMIGEVHSFNAHIWKDIIIAACNASEKILFTTGTEPEIIQVKDWASEAGKKVEIFESDSDPIYDRWICFSE</sequence>
<evidence type="ECO:0008006" key="3">
    <source>
        <dbReference type="Google" id="ProtNLM"/>
    </source>
</evidence>
<dbReference type="AlphaFoldDB" id="A0A2V2N523"/>
<dbReference type="InterPro" id="IPR029063">
    <property type="entry name" value="SAM-dependent_MTases_sf"/>
</dbReference>